<dbReference type="InterPro" id="IPR000073">
    <property type="entry name" value="AB_hydrolase_1"/>
</dbReference>
<dbReference type="GO" id="GO:0016787">
    <property type="term" value="F:hydrolase activity"/>
    <property type="evidence" value="ECO:0007669"/>
    <property type="project" value="UniProtKB-KW"/>
</dbReference>
<keyword evidence="2" id="KW-0378">Hydrolase</keyword>
<dbReference type="RefSeq" id="WP_013336701.1">
    <property type="nucleotide sequence ID" value="NC_014537.1"/>
</dbReference>
<dbReference type="HOGENOM" id="CLU_707170_0_0_2"/>
<dbReference type="SUPFAM" id="SSF53474">
    <property type="entry name" value="alpha/beta-Hydrolases"/>
    <property type="match status" value="1"/>
</dbReference>
<dbReference type="Proteomes" id="UP000006681">
    <property type="component" value="Chromosome"/>
</dbReference>
<dbReference type="AlphaFoldDB" id="E1QTQ9"/>
<dbReference type="KEGG" id="vdi:Vdis_1597"/>
<dbReference type="OrthoDB" id="39078at2157"/>
<name>E1QTQ9_VULDI</name>
<dbReference type="EMBL" id="CP002100">
    <property type="protein sequence ID" value="ADN50976.1"/>
    <property type="molecule type" value="Genomic_DNA"/>
</dbReference>
<dbReference type="eggNOG" id="arCOG07204">
    <property type="taxonomic scope" value="Archaea"/>
</dbReference>
<reference evidence="3" key="2">
    <citation type="journal article" date="2010" name="Stand. Genomic Sci.">
        <title>Complete genome sequence of Vulcanisaeta distributa type strain (IC-017T).</title>
        <authorList>
            <person name="Mavromatis K."/>
            <person name="Sikorski J."/>
            <person name="Pabst E."/>
            <person name="Teshima H."/>
            <person name="Lapidus A."/>
            <person name="Lucas S."/>
            <person name="Nolan M."/>
            <person name="Glavina Del Rio T."/>
            <person name="Cheng J."/>
            <person name="Bruce D."/>
            <person name="Goodwin L."/>
            <person name="Pitluck S."/>
            <person name="Liolios K."/>
            <person name="Ivanova N."/>
            <person name="Mikhailova N."/>
            <person name="Pati A."/>
            <person name="Chen A."/>
            <person name="Palaniappan K."/>
            <person name="Land M."/>
            <person name="Hauser L."/>
            <person name="Chang Y."/>
            <person name="Jeffries C."/>
            <person name="Rohde M."/>
            <person name="Spring S."/>
            <person name="Goker M."/>
            <person name="Wirth R."/>
            <person name="Woyke T."/>
            <person name="Bristow J."/>
            <person name="Eisen J."/>
            <person name="Markowitz V."/>
            <person name="Hugenholtz P."/>
            <person name="Klenk H."/>
            <person name="Kyrpides N."/>
        </authorList>
    </citation>
    <scope>NUCLEOTIDE SEQUENCE [LARGE SCALE GENOMIC DNA]</scope>
    <source>
        <strain evidence="3">DSM 14429 / JCM 11212 / NBRC 100878 / IC-017</strain>
    </source>
</reference>
<dbReference type="Pfam" id="PF12697">
    <property type="entry name" value="Abhydrolase_6"/>
    <property type="match status" value="1"/>
</dbReference>
<sequence>MPGWKLAWEGSIKEFPDLTERVWVTERPPGGCYNYIALREVRGKNVTYPHPVLILPGMTSHGEQLIHVSWHGIQPIEPAIPDSMIPIYLARQGYLVYTIDYRTHFVLPDVKDLSFMVDWGWDAWLSDIRETINMIKEITGKDKVVLIGESFGGIASMNYVTAYPNDVRAIVLLDGVPIRSSVLQALPIRSIEELRSSKLYAVPSILTGAKYPGSIMNTVWLKALYNPTLPSPEPGFRTLSDYLMNIAYNQGLANPYSYPNSPPQAIFAVMATLDPYWPTRLFIEPMDQFRAKYTEVKVPILAVISGLFGMRAADIDLMRRLTSDIIILDGYGHLDVYANPNNVKDVNEPVHNWLVRVKD</sequence>
<dbReference type="Gene3D" id="3.40.50.1820">
    <property type="entry name" value="alpha/beta hydrolase"/>
    <property type="match status" value="1"/>
</dbReference>
<dbReference type="GeneID" id="9752534"/>
<organism evidence="2 3">
    <name type="scientific">Vulcanisaeta distributa (strain DSM 14429 / JCM 11212 / NBRC 100878 / IC-017)</name>
    <dbReference type="NCBI Taxonomy" id="572478"/>
    <lineage>
        <taxon>Archaea</taxon>
        <taxon>Thermoproteota</taxon>
        <taxon>Thermoprotei</taxon>
        <taxon>Thermoproteales</taxon>
        <taxon>Thermoproteaceae</taxon>
        <taxon>Vulcanisaeta</taxon>
    </lineage>
</organism>
<gene>
    <name evidence="2" type="ordered locus">Vdis_1597</name>
</gene>
<reference evidence="2 3" key="1">
    <citation type="journal article" date="2010" name="Stand. Genomic Sci.">
        <title>Complete genome sequence of Vulcanisaeta distributa type strain (IC-017).</title>
        <authorList>
            <person name="Mavromatis K."/>
            <person name="Sikorski J."/>
            <person name="Pabst E."/>
            <person name="Teshima H."/>
            <person name="Lapidus A."/>
            <person name="Lucas S."/>
            <person name="Nolan M."/>
            <person name="Glavina Del Rio T."/>
            <person name="Cheng J.F."/>
            <person name="Bruce D."/>
            <person name="Goodwin L."/>
            <person name="Pitluck S."/>
            <person name="Liolios K."/>
            <person name="Ivanova N."/>
            <person name="Mikhailova N."/>
            <person name="Pati A."/>
            <person name="Chen A."/>
            <person name="Palaniappan K."/>
            <person name="Land M."/>
            <person name="Hauser L."/>
            <person name="Chang Y.J."/>
            <person name="Jeffries C.D."/>
            <person name="Rohde M."/>
            <person name="Spring S."/>
            <person name="Goker M."/>
            <person name="Wirth R."/>
            <person name="Woyke T."/>
            <person name="Bristow J."/>
            <person name="Eisen J.A."/>
            <person name="Markowitz V."/>
            <person name="Hugenholtz P."/>
            <person name="Klenk H.P."/>
            <person name="Kyrpides N.C."/>
        </authorList>
    </citation>
    <scope>NUCLEOTIDE SEQUENCE [LARGE SCALE GENOMIC DNA]</scope>
    <source>
        <strain evidence="3">DSM 14429 / JCM 11212 / NBRC 100878 / IC-017</strain>
    </source>
</reference>
<keyword evidence="3" id="KW-1185">Reference proteome</keyword>
<evidence type="ECO:0000259" key="1">
    <source>
        <dbReference type="Pfam" id="PF12697"/>
    </source>
</evidence>
<dbReference type="eggNOG" id="arCOG05241">
    <property type="taxonomic scope" value="Archaea"/>
</dbReference>
<dbReference type="STRING" id="572478.Vdis_1597"/>
<accession>E1QTQ9</accession>
<dbReference type="InterPro" id="IPR029058">
    <property type="entry name" value="AB_hydrolase_fold"/>
</dbReference>
<evidence type="ECO:0000313" key="2">
    <source>
        <dbReference type="EMBL" id="ADN50976.1"/>
    </source>
</evidence>
<proteinExistence type="predicted"/>
<feature type="domain" description="AB hydrolase-1" evidence="1">
    <location>
        <begin position="52"/>
        <end position="299"/>
    </location>
</feature>
<evidence type="ECO:0000313" key="3">
    <source>
        <dbReference type="Proteomes" id="UP000006681"/>
    </source>
</evidence>
<protein>
    <submittedName>
        <fullName evidence="2">Alpha/beta hydrolase fold protein</fullName>
    </submittedName>
</protein>